<gene>
    <name evidence="2" type="ORF">GCM10009681_52490</name>
</gene>
<name>A0ABN2L527_9ACTN</name>
<comment type="caution">
    <text evidence="2">The sequence shown here is derived from an EMBL/GenBank/DDBJ whole genome shotgun (WGS) entry which is preliminary data.</text>
</comment>
<protein>
    <recommendedName>
        <fullName evidence="4">Intein C-terminal splicing domain-containing protein</fullName>
    </recommendedName>
</protein>
<reference evidence="2 3" key="1">
    <citation type="journal article" date="2019" name="Int. J. Syst. Evol. Microbiol.">
        <title>The Global Catalogue of Microorganisms (GCM) 10K type strain sequencing project: providing services to taxonomists for standard genome sequencing and annotation.</title>
        <authorList>
            <consortium name="The Broad Institute Genomics Platform"/>
            <consortium name="The Broad Institute Genome Sequencing Center for Infectious Disease"/>
            <person name="Wu L."/>
            <person name="Ma J."/>
        </authorList>
    </citation>
    <scope>NUCLEOTIDE SEQUENCE [LARGE SCALE GENOMIC DNA]</scope>
    <source>
        <strain evidence="2 3">JCM 13249</strain>
    </source>
</reference>
<dbReference type="RefSeq" id="WP_344087663.1">
    <property type="nucleotide sequence ID" value="NZ_BAAALS010000039.1"/>
</dbReference>
<sequence length="165" mass="18249">MTLDAQPAHGGDRQRRDDGGLGRLKTWTSPSSIVTTYSYDAASNRTSIVNNLAEPVTAVHNNEDTELVDVTVTDQATGETTTLHTTARHPFWNADKREWVDAEELTVGTHLRDAQGRATQIVTAIKVWTGLDWMRDLTVANTHTYYVLAGTTPVLVHNVNRRPIA</sequence>
<organism evidence="2 3">
    <name type="scientific">Luedemannella helvata</name>
    <dbReference type="NCBI Taxonomy" id="349315"/>
    <lineage>
        <taxon>Bacteria</taxon>
        <taxon>Bacillati</taxon>
        <taxon>Actinomycetota</taxon>
        <taxon>Actinomycetes</taxon>
        <taxon>Micromonosporales</taxon>
        <taxon>Micromonosporaceae</taxon>
        <taxon>Luedemannella</taxon>
    </lineage>
</organism>
<dbReference type="Pfam" id="PF07591">
    <property type="entry name" value="PT-HINT"/>
    <property type="match status" value="1"/>
</dbReference>
<dbReference type="InterPro" id="IPR031325">
    <property type="entry name" value="RHS_repeat"/>
</dbReference>
<dbReference type="Gene3D" id="2.170.16.10">
    <property type="entry name" value="Hedgehog/Intein (Hint) domain"/>
    <property type="match status" value="1"/>
</dbReference>
<evidence type="ECO:0000313" key="2">
    <source>
        <dbReference type="EMBL" id="GAA1774456.1"/>
    </source>
</evidence>
<dbReference type="NCBIfam" id="TIGR01443">
    <property type="entry name" value="intein_Cterm"/>
    <property type="match status" value="1"/>
</dbReference>
<feature type="region of interest" description="Disordered" evidence="1">
    <location>
        <begin position="1"/>
        <end position="25"/>
    </location>
</feature>
<evidence type="ECO:0008006" key="4">
    <source>
        <dbReference type="Google" id="ProtNLM"/>
    </source>
</evidence>
<feature type="compositionally biased region" description="Basic and acidic residues" evidence="1">
    <location>
        <begin position="10"/>
        <end position="20"/>
    </location>
</feature>
<dbReference type="NCBIfam" id="TIGR01643">
    <property type="entry name" value="YD_repeat_2x"/>
    <property type="match status" value="1"/>
</dbReference>
<dbReference type="Proteomes" id="UP001500655">
    <property type="component" value="Unassembled WGS sequence"/>
</dbReference>
<keyword evidence="3" id="KW-1185">Reference proteome</keyword>
<dbReference type="Pfam" id="PF05593">
    <property type="entry name" value="RHS_repeat"/>
    <property type="match status" value="1"/>
</dbReference>
<proteinExistence type="predicted"/>
<dbReference type="InterPro" id="IPR030934">
    <property type="entry name" value="Intein_C"/>
</dbReference>
<evidence type="ECO:0000256" key="1">
    <source>
        <dbReference type="SAM" id="MobiDB-lite"/>
    </source>
</evidence>
<evidence type="ECO:0000313" key="3">
    <source>
        <dbReference type="Proteomes" id="UP001500655"/>
    </source>
</evidence>
<dbReference type="EMBL" id="BAAALS010000039">
    <property type="protein sequence ID" value="GAA1774456.1"/>
    <property type="molecule type" value="Genomic_DNA"/>
</dbReference>
<dbReference type="InterPro" id="IPR036844">
    <property type="entry name" value="Hint_dom_sf"/>
</dbReference>
<accession>A0ABN2L527</accession>
<dbReference type="SUPFAM" id="SSF51294">
    <property type="entry name" value="Hedgehog/intein (Hint) domain"/>
    <property type="match status" value="1"/>
</dbReference>
<dbReference type="InterPro" id="IPR006530">
    <property type="entry name" value="YD"/>
</dbReference>